<name>A0A822XA00_NELNU</name>
<accession>A0A822XA00</accession>
<keyword evidence="2" id="KW-1185">Reference proteome</keyword>
<evidence type="ECO:0000313" key="1">
    <source>
        <dbReference type="EMBL" id="DAD18284.1"/>
    </source>
</evidence>
<organism evidence="1 2">
    <name type="scientific">Nelumbo nucifera</name>
    <name type="common">Sacred lotus</name>
    <dbReference type="NCBI Taxonomy" id="4432"/>
    <lineage>
        <taxon>Eukaryota</taxon>
        <taxon>Viridiplantae</taxon>
        <taxon>Streptophyta</taxon>
        <taxon>Embryophyta</taxon>
        <taxon>Tracheophyta</taxon>
        <taxon>Spermatophyta</taxon>
        <taxon>Magnoliopsida</taxon>
        <taxon>Proteales</taxon>
        <taxon>Nelumbonaceae</taxon>
        <taxon>Nelumbo</taxon>
    </lineage>
</organism>
<evidence type="ECO:0000313" key="2">
    <source>
        <dbReference type="Proteomes" id="UP000607653"/>
    </source>
</evidence>
<dbReference type="Proteomes" id="UP000607653">
    <property type="component" value="Unassembled WGS sequence"/>
</dbReference>
<dbReference type="EMBL" id="DUZY01000001">
    <property type="protein sequence ID" value="DAD18284.1"/>
    <property type="molecule type" value="Genomic_DNA"/>
</dbReference>
<reference evidence="1 2" key="1">
    <citation type="journal article" date="2020" name="Mol. Biol. Evol.">
        <title>Distinct Expression and Methylation Patterns for Genes with Different Fates following a Single Whole-Genome Duplication in Flowering Plants.</title>
        <authorList>
            <person name="Shi T."/>
            <person name="Rahmani R.S."/>
            <person name="Gugger P.F."/>
            <person name="Wang M."/>
            <person name="Li H."/>
            <person name="Zhang Y."/>
            <person name="Li Z."/>
            <person name="Wang Q."/>
            <person name="Van de Peer Y."/>
            <person name="Marchal K."/>
            <person name="Chen J."/>
        </authorList>
    </citation>
    <scope>NUCLEOTIDE SEQUENCE [LARGE SCALE GENOMIC DNA]</scope>
    <source>
        <tissue evidence="1">Leaf</tissue>
    </source>
</reference>
<protein>
    <submittedName>
        <fullName evidence="1">Uncharacterized protein</fullName>
    </submittedName>
</protein>
<dbReference type="AlphaFoldDB" id="A0A822XA00"/>
<comment type="caution">
    <text evidence="1">The sequence shown here is derived from an EMBL/GenBank/DDBJ whole genome shotgun (WGS) entry which is preliminary data.</text>
</comment>
<sequence length="46" mass="5254">MLIHTRSPIANALQIKHLKFLPYSSDCHVLPHLQVLVFCNSLSRLV</sequence>
<gene>
    <name evidence="1" type="ORF">HUJ06_019747</name>
</gene>
<proteinExistence type="predicted"/>